<reference evidence="5" key="1">
    <citation type="submission" date="2023-10" db="EMBL/GenBank/DDBJ databases">
        <title>Genome assembly of Pristionchus species.</title>
        <authorList>
            <person name="Yoshida K."/>
            <person name="Sommer R.J."/>
        </authorList>
    </citation>
    <scope>NUCLEOTIDE SEQUENCE</scope>
    <source>
        <strain evidence="5">RS0144</strain>
    </source>
</reference>
<accession>A0AAV5SUI3</accession>
<evidence type="ECO:0000256" key="1">
    <source>
        <dbReference type="ARBA" id="ARBA00010617"/>
    </source>
</evidence>
<comment type="caution">
    <text evidence="5">The sequence shown here is derived from an EMBL/GenBank/DDBJ whole genome shotgun (WGS) entry which is preliminary data.</text>
</comment>
<feature type="non-terminal residue" evidence="5">
    <location>
        <position position="76"/>
    </location>
</feature>
<keyword evidence="2" id="KW-0479">Metal-binding</keyword>
<evidence type="ECO:0000313" key="6">
    <source>
        <dbReference type="Proteomes" id="UP001432027"/>
    </source>
</evidence>
<dbReference type="GO" id="GO:0005737">
    <property type="term" value="C:cytoplasm"/>
    <property type="evidence" value="ECO:0007669"/>
    <property type="project" value="TreeGrafter"/>
</dbReference>
<name>A0AAV5SUI3_9BILA</name>
<keyword evidence="6" id="KW-1185">Reference proteome</keyword>
<evidence type="ECO:0000256" key="2">
    <source>
        <dbReference type="ARBA" id="ARBA00022723"/>
    </source>
</evidence>
<keyword evidence="4" id="KW-0560">Oxidoreductase</keyword>
<evidence type="ECO:0000313" key="5">
    <source>
        <dbReference type="EMBL" id="GMS87011.1"/>
    </source>
</evidence>
<dbReference type="InterPro" id="IPR050182">
    <property type="entry name" value="Cytochrome_P450_fam2"/>
</dbReference>
<dbReference type="SUPFAM" id="SSF48264">
    <property type="entry name" value="Cytochrome P450"/>
    <property type="match status" value="1"/>
</dbReference>
<evidence type="ECO:0000256" key="3">
    <source>
        <dbReference type="ARBA" id="ARBA00023004"/>
    </source>
</evidence>
<evidence type="ECO:0000256" key="4">
    <source>
        <dbReference type="ARBA" id="ARBA00023033"/>
    </source>
</evidence>
<protein>
    <recommendedName>
        <fullName evidence="7">Cytochrome P450</fullName>
    </recommendedName>
</protein>
<dbReference type="Proteomes" id="UP001432027">
    <property type="component" value="Unassembled WGS sequence"/>
</dbReference>
<gene>
    <name evidence="5" type="ORF">PENTCL1PPCAC_9186</name>
</gene>
<dbReference type="Gene3D" id="1.10.630.10">
    <property type="entry name" value="Cytochrome P450"/>
    <property type="match status" value="1"/>
</dbReference>
<dbReference type="EMBL" id="BTSX01000002">
    <property type="protein sequence ID" value="GMS87011.1"/>
    <property type="molecule type" value="Genomic_DNA"/>
</dbReference>
<dbReference type="GO" id="GO:0006082">
    <property type="term" value="P:organic acid metabolic process"/>
    <property type="evidence" value="ECO:0007669"/>
    <property type="project" value="TreeGrafter"/>
</dbReference>
<proteinExistence type="inferred from homology"/>
<dbReference type="PANTHER" id="PTHR24300:SF375">
    <property type="entry name" value="CYTOCHROME P450 FAMILY"/>
    <property type="match status" value="1"/>
</dbReference>
<comment type="similarity">
    <text evidence="1">Belongs to the cytochrome P450 family.</text>
</comment>
<dbReference type="GO" id="GO:0020037">
    <property type="term" value="F:heme binding"/>
    <property type="evidence" value="ECO:0007669"/>
    <property type="project" value="InterPro"/>
</dbReference>
<dbReference type="GO" id="GO:0016712">
    <property type="term" value="F:oxidoreductase activity, acting on paired donors, with incorporation or reduction of molecular oxygen, reduced flavin or flavoprotein as one donor, and incorporation of one atom of oxygen"/>
    <property type="evidence" value="ECO:0007669"/>
    <property type="project" value="TreeGrafter"/>
</dbReference>
<keyword evidence="4" id="KW-0503">Monooxygenase</keyword>
<sequence length="76" mass="8964">LLQLLQEHIVKDGDKFTDRINPKMLMKYLVDGEYGLVFNDNSMWKEQRRFALYALRDVGFNNVTIQNTAVDYAHEI</sequence>
<dbReference type="PANTHER" id="PTHR24300">
    <property type="entry name" value="CYTOCHROME P450 508A4-RELATED"/>
    <property type="match status" value="1"/>
</dbReference>
<organism evidence="5 6">
    <name type="scientific">Pristionchus entomophagus</name>
    <dbReference type="NCBI Taxonomy" id="358040"/>
    <lineage>
        <taxon>Eukaryota</taxon>
        <taxon>Metazoa</taxon>
        <taxon>Ecdysozoa</taxon>
        <taxon>Nematoda</taxon>
        <taxon>Chromadorea</taxon>
        <taxon>Rhabditida</taxon>
        <taxon>Rhabditina</taxon>
        <taxon>Diplogasteromorpha</taxon>
        <taxon>Diplogasteroidea</taxon>
        <taxon>Neodiplogasteridae</taxon>
        <taxon>Pristionchus</taxon>
    </lineage>
</organism>
<dbReference type="InterPro" id="IPR036396">
    <property type="entry name" value="Cyt_P450_sf"/>
</dbReference>
<dbReference type="AlphaFoldDB" id="A0AAV5SUI3"/>
<evidence type="ECO:0008006" key="7">
    <source>
        <dbReference type="Google" id="ProtNLM"/>
    </source>
</evidence>
<dbReference type="GO" id="GO:0006805">
    <property type="term" value="P:xenobiotic metabolic process"/>
    <property type="evidence" value="ECO:0007669"/>
    <property type="project" value="TreeGrafter"/>
</dbReference>
<feature type="non-terminal residue" evidence="5">
    <location>
        <position position="1"/>
    </location>
</feature>
<keyword evidence="3" id="KW-0408">Iron</keyword>
<dbReference type="GO" id="GO:0005506">
    <property type="term" value="F:iron ion binding"/>
    <property type="evidence" value="ECO:0007669"/>
    <property type="project" value="InterPro"/>
</dbReference>